<evidence type="ECO:0000313" key="1">
    <source>
        <dbReference type="EMBL" id="PYE75025.1"/>
    </source>
</evidence>
<dbReference type="EMBL" id="QJTC01000021">
    <property type="protein sequence ID" value="PYE75025.1"/>
    <property type="molecule type" value="Genomic_DNA"/>
</dbReference>
<comment type="caution">
    <text evidence="1">The sequence shown here is derived from an EMBL/GenBank/DDBJ whole genome shotgun (WGS) entry which is preliminary data.</text>
</comment>
<accession>A0A318SIE1</accession>
<sequence>MTAASTPAAPSAERLQAFVAQGLAPVEVQLAAMAEAMVSGHPDGLQAAATALRNAAADFSRCLDVPGAAQAVAACSPLQARVRQAGTALAQHRTQMARRMAIVDRAVASLLPDVAAKKAVTYGAGGAMRSRFG</sequence>
<dbReference type="Proteomes" id="UP000247540">
    <property type="component" value="Unassembled WGS sequence"/>
</dbReference>
<organism evidence="1 2">
    <name type="scientific">Xylophilus ampelinus</name>
    <dbReference type="NCBI Taxonomy" id="54067"/>
    <lineage>
        <taxon>Bacteria</taxon>
        <taxon>Pseudomonadati</taxon>
        <taxon>Pseudomonadota</taxon>
        <taxon>Betaproteobacteria</taxon>
        <taxon>Burkholderiales</taxon>
        <taxon>Xylophilus</taxon>
    </lineage>
</organism>
<dbReference type="OrthoDB" id="9837154at2"/>
<dbReference type="RefSeq" id="WP_110466424.1">
    <property type="nucleotide sequence ID" value="NZ_JAMOFZ010000020.1"/>
</dbReference>
<gene>
    <name evidence="1" type="ORF">DFQ15_12146</name>
</gene>
<reference evidence="1 2" key="1">
    <citation type="submission" date="2018-06" db="EMBL/GenBank/DDBJ databases">
        <title>Genomic Encyclopedia of Type Strains, Phase III (KMG-III): the genomes of soil and plant-associated and newly described type strains.</title>
        <authorList>
            <person name="Whitman W."/>
        </authorList>
    </citation>
    <scope>NUCLEOTIDE SEQUENCE [LARGE SCALE GENOMIC DNA]</scope>
    <source>
        <strain evidence="1 2">CECT 7646</strain>
    </source>
</reference>
<dbReference type="AlphaFoldDB" id="A0A318SIE1"/>
<keyword evidence="2" id="KW-1185">Reference proteome</keyword>
<evidence type="ECO:0000313" key="2">
    <source>
        <dbReference type="Proteomes" id="UP000247540"/>
    </source>
</evidence>
<proteinExistence type="predicted"/>
<name>A0A318SIE1_9BURK</name>
<protein>
    <submittedName>
        <fullName evidence="1">Uncharacterized protein</fullName>
    </submittedName>
</protein>